<dbReference type="InterPro" id="IPR032871">
    <property type="entry name" value="AHH_dom_containing"/>
</dbReference>
<organism evidence="1 2">
    <name type="scientific">bacterium (Candidatus Blackallbacteria) CG17_big_fil_post_rev_8_21_14_2_50_48_46</name>
    <dbReference type="NCBI Taxonomy" id="2014261"/>
    <lineage>
        <taxon>Bacteria</taxon>
        <taxon>Candidatus Blackallbacteria</taxon>
    </lineage>
</organism>
<accession>A0A2M7G137</accession>
<dbReference type="EMBL" id="PFFQ01000053">
    <property type="protein sequence ID" value="PIW15415.1"/>
    <property type="molecule type" value="Genomic_DNA"/>
</dbReference>
<dbReference type="AlphaFoldDB" id="A0A2M7G137"/>
<dbReference type="Proteomes" id="UP000231019">
    <property type="component" value="Unassembled WGS sequence"/>
</dbReference>
<protein>
    <submittedName>
        <fullName evidence="1">Uncharacterized protein</fullName>
    </submittedName>
</protein>
<gene>
    <name evidence="1" type="ORF">COW36_18550</name>
</gene>
<dbReference type="Pfam" id="PF14412">
    <property type="entry name" value="AHH"/>
    <property type="match status" value="1"/>
</dbReference>
<sequence>MTENTMVFGLTRALTKNLKATDERCADSSYHPTAKLVDANGNPIKSIRSGYEQAHHVIPLNYDGMNDVHQIMAACDIDIDLPDNGACMDTPSHNQTKTYQKDNPDAYIMQILDKFKKSNVEKPDGSIDCDKVRDKLSKIKQHLKEQNLISQSGNAFKVDLGGLGL</sequence>
<name>A0A2M7G137_9BACT</name>
<evidence type="ECO:0000313" key="2">
    <source>
        <dbReference type="Proteomes" id="UP000231019"/>
    </source>
</evidence>
<evidence type="ECO:0000313" key="1">
    <source>
        <dbReference type="EMBL" id="PIW15415.1"/>
    </source>
</evidence>
<reference evidence="1 2" key="1">
    <citation type="submission" date="2017-09" db="EMBL/GenBank/DDBJ databases">
        <title>Depth-based differentiation of microbial function through sediment-hosted aquifers and enrichment of novel symbionts in the deep terrestrial subsurface.</title>
        <authorList>
            <person name="Probst A.J."/>
            <person name="Ladd B."/>
            <person name="Jarett J.K."/>
            <person name="Geller-Mcgrath D.E."/>
            <person name="Sieber C.M."/>
            <person name="Emerson J.B."/>
            <person name="Anantharaman K."/>
            <person name="Thomas B.C."/>
            <person name="Malmstrom R."/>
            <person name="Stieglmeier M."/>
            <person name="Klingl A."/>
            <person name="Woyke T."/>
            <person name="Ryan C.M."/>
            <person name="Banfield J.F."/>
        </authorList>
    </citation>
    <scope>NUCLEOTIDE SEQUENCE [LARGE SCALE GENOMIC DNA]</scope>
    <source>
        <strain evidence="1">CG17_big_fil_post_rev_8_21_14_2_50_48_46</strain>
    </source>
</reference>
<comment type="caution">
    <text evidence="1">The sequence shown here is derived from an EMBL/GenBank/DDBJ whole genome shotgun (WGS) entry which is preliminary data.</text>
</comment>
<proteinExistence type="predicted"/>